<dbReference type="AlphaFoldDB" id="A0A026WLT7"/>
<dbReference type="EMBL" id="KK107161">
    <property type="protein sequence ID" value="EZA56596.1"/>
    <property type="molecule type" value="Genomic_DNA"/>
</dbReference>
<evidence type="ECO:0000313" key="2">
    <source>
        <dbReference type="Proteomes" id="UP000053097"/>
    </source>
</evidence>
<reference evidence="1 2" key="1">
    <citation type="journal article" date="2014" name="Curr. Biol.">
        <title>The genome of the clonal raider ant Cerapachys biroi.</title>
        <authorList>
            <person name="Oxley P.R."/>
            <person name="Ji L."/>
            <person name="Fetter-Pruneda I."/>
            <person name="McKenzie S.K."/>
            <person name="Li C."/>
            <person name="Hu H."/>
            <person name="Zhang G."/>
            <person name="Kronauer D.J."/>
        </authorList>
    </citation>
    <scope>NUCLEOTIDE SEQUENCE [LARGE SCALE GENOMIC DNA]</scope>
</reference>
<evidence type="ECO:0000313" key="1">
    <source>
        <dbReference type="EMBL" id="EZA56596.1"/>
    </source>
</evidence>
<proteinExistence type="predicted"/>
<name>A0A026WLT7_OOCBI</name>
<dbReference type="Proteomes" id="UP000053097">
    <property type="component" value="Unassembled WGS sequence"/>
</dbReference>
<keyword evidence="2" id="KW-1185">Reference proteome</keyword>
<accession>A0A026WLT7</accession>
<protein>
    <submittedName>
        <fullName evidence="1">Uncharacterized protein</fullName>
    </submittedName>
</protein>
<gene>
    <name evidence="1" type="ORF">X777_03274</name>
</gene>
<organism evidence="1 2">
    <name type="scientific">Ooceraea biroi</name>
    <name type="common">Clonal raider ant</name>
    <name type="synonym">Cerapachys biroi</name>
    <dbReference type="NCBI Taxonomy" id="2015173"/>
    <lineage>
        <taxon>Eukaryota</taxon>
        <taxon>Metazoa</taxon>
        <taxon>Ecdysozoa</taxon>
        <taxon>Arthropoda</taxon>
        <taxon>Hexapoda</taxon>
        <taxon>Insecta</taxon>
        <taxon>Pterygota</taxon>
        <taxon>Neoptera</taxon>
        <taxon>Endopterygota</taxon>
        <taxon>Hymenoptera</taxon>
        <taxon>Apocrita</taxon>
        <taxon>Aculeata</taxon>
        <taxon>Formicoidea</taxon>
        <taxon>Formicidae</taxon>
        <taxon>Dorylinae</taxon>
        <taxon>Ooceraea</taxon>
    </lineage>
</organism>
<sequence>MHTHRKMHRAGSQVDVTSNLVYPHTAKVPIFPPAERSAPPCINRNVYEITVPIRRLTFAPVTRLTLP</sequence>